<dbReference type="PROSITE" id="PS50943">
    <property type="entry name" value="HTH_CROC1"/>
    <property type="match status" value="1"/>
</dbReference>
<name>A0A0R1RJH4_9LACO</name>
<accession>A0A0R1RJH4</accession>
<dbReference type="STRING" id="1114972.FD35_GL002066"/>
<dbReference type="PANTHER" id="PTHR46558:SF4">
    <property type="entry name" value="DNA-BIDING PHAGE PROTEIN"/>
    <property type="match status" value="1"/>
</dbReference>
<gene>
    <name evidence="3" type="ORF">FD35_GL002066</name>
</gene>
<dbReference type="CDD" id="cd00093">
    <property type="entry name" value="HTH_XRE"/>
    <property type="match status" value="1"/>
</dbReference>
<organism evidence="3 4">
    <name type="scientific">Furfurilactobacillus rossiae DSM 15814</name>
    <dbReference type="NCBI Taxonomy" id="1114972"/>
    <lineage>
        <taxon>Bacteria</taxon>
        <taxon>Bacillati</taxon>
        <taxon>Bacillota</taxon>
        <taxon>Bacilli</taxon>
        <taxon>Lactobacillales</taxon>
        <taxon>Lactobacillaceae</taxon>
        <taxon>Furfurilactobacillus</taxon>
    </lineage>
</organism>
<dbReference type="PATRIC" id="fig|1114972.6.peg.2111"/>
<dbReference type="SMART" id="SM00530">
    <property type="entry name" value="HTH_XRE"/>
    <property type="match status" value="1"/>
</dbReference>
<dbReference type="InterPro" id="IPR010982">
    <property type="entry name" value="Lambda_DNA-bd_dom_sf"/>
</dbReference>
<comment type="caution">
    <text evidence="3">The sequence shown here is derived from an EMBL/GenBank/DDBJ whole genome shotgun (WGS) entry which is preliminary data.</text>
</comment>
<evidence type="ECO:0000313" key="3">
    <source>
        <dbReference type="EMBL" id="KRL56430.1"/>
    </source>
</evidence>
<proteinExistence type="predicted"/>
<protein>
    <recommendedName>
        <fullName evidence="2">HTH cro/C1-type domain-containing protein</fullName>
    </recommendedName>
</protein>
<evidence type="ECO:0000259" key="2">
    <source>
        <dbReference type="PROSITE" id="PS50943"/>
    </source>
</evidence>
<keyword evidence="4" id="KW-1185">Reference proteome</keyword>
<keyword evidence="1" id="KW-0238">DNA-binding</keyword>
<dbReference type="SUPFAM" id="SSF47413">
    <property type="entry name" value="lambda repressor-like DNA-binding domains"/>
    <property type="match status" value="1"/>
</dbReference>
<dbReference type="AlphaFoldDB" id="A0A0R1RJH4"/>
<dbReference type="eggNOG" id="COG1476">
    <property type="taxonomic scope" value="Bacteria"/>
</dbReference>
<sequence length="103" mass="11672">MVNLMLVFPKQYFTFGKVLFTIIIEVITIASKQNSGLTITNKVYEYRVLNHLSQTALAKAVGVSKQTILVMEKGNYSPTLKLAFEIAIFFKVDITDIFGYKEN</sequence>
<dbReference type="Gene3D" id="1.10.260.40">
    <property type="entry name" value="lambda repressor-like DNA-binding domains"/>
    <property type="match status" value="1"/>
</dbReference>
<evidence type="ECO:0000313" key="4">
    <source>
        <dbReference type="Proteomes" id="UP000051999"/>
    </source>
</evidence>
<evidence type="ECO:0000256" key="1">
    <source>
        <dbReference type="ARBA" id="ARBA00023125"/>
    </source>
</evidence>
<reference evidence="3 4" key="1">
    <citation type="journal article" date="2015" name="Genome Announc.">
        <title>Expanding the biotechnology potential of lactobacilli through comparative genomics of 213 strains and associated genera.</title>
        <authorList>
            <person name="Sun Z."/>
            <person name="Harris H.M."/>
            <person name="McCann A."/>
            <person name="Guo C."/>
            <person name="Argimon S."/>
            <person name="Zhang W."/>
            <person name="Yang X."/>
            <person name="Jeffery I.B."/>
            <person name="Cooney J.C."/>
            <person name="Kagawa T.F."/>
            <person name="Liu W."/>
            <person name="Song Y."/>
            <person name="Salvetti E."/>
            <person name="Wrobel A."/>
            <person name="Rasinkangas P."/>
            <person name="Parkhill J."/>
            <person name="Rea M.C."/>
            <person name="O'Sullivan O."/>
            <person name="Ritari J."/>
            <person name="Douillard F.P."/>
            <person name="Paul Ross R."/>
            <person name="Yang R."/>
            <person name="Briner A.E."/>
            <person name="Felis G.E."/>
            <person name="de Vos W.M."/>
            <person name="Barrangou R."/>
            <person name="Klaenhammer T.R."/>
            <person name="Caufield P.W."/>
            <person name="Cui Y."/>
            <person name="Zhang H."/>
            <person name="O'Toole P.W."/>
        </authorList>
    </citation>
    <scope>NUCLEOTIDE SEQUENCE [LARGE SCALE GENOMIC DNA]</scope>
    <source>
        <strain evidence="3 4">DSM 15814</strain>
    </source>
</reference>
<feature type="domain" description="HTH cro/C1-type" evidence="2">
    <location>
        <begin position="43"/>
        <end position="97"/>
    </location>
</feature>
<dbReference type="Proteomes" id="UP000051999">
    <property type="component" value="Unassembled WGS sequence"/>
</dbReference>
<dbReference type="EMBL" id="AZFF01000004">
    <property type="protein sequence ID" value="KRL56430.1"/>
    <property type="molecule type" value="Genomic_DNA"/>
</dbReference>
<dbReference type="InterPro" id="IPR001387">
    <property type="entry name" value="Cro/C1-type_HTH"/>
</dbReference>
<dbReference type="Pfam" id="PF01381">
    <property type="entry name" value="HTH_3"/>
    <property type="match status" value="1"/>
</dbReference>
<dbReference type="PANTHER" id="PTHR46558">
    <property type="entry name" value="TRACRIPTIONAL REGULATORY PROTEIN-RELATED-RELATED"/>
    <property type="match status" value="1"/>
</dbReference>
<dbReference type="GO" id="GO:0003677">
    <property type="term" value="F:DNA binding"/>
    <property type="evidence" value="ECO:0007669"/>
    <property type="project" value="UniProtKB-KW"/>
</dbReference>